<keyword evidence="1" id="KW-0732">Signal</keyword>
<organism evidence="3 4">
    <name type="scientific">Trametes cubensis</name>
    <dbReference type="NCBI Taxonomy" id="1111947"/>
    <lineage>
        <taxon>Eukaryota</taxon>
        <taxon>Fungi</taxon>
        <taxon>Dikarya</taxon>
        <taxon>Basidiomycota</taxon>
        <taxon>Agaricomycotina</taxon>
        <taxon>Agaricomycetes</taxon>
        <taxon>Polyporales</taxon>
        <taxon>Polyporaceae</taxon>
        <taxon>Trametes</taxon>
    </lineage>
</organism>
<feature type="chain" id="PRO_5042136730" description="DUF7223 domain-containing protein" evidence="1">
    <location>
        <begin position="26"/>
        <end position="1039"/>
    </location>
</feature>
<protein>
    <recommendedName>
        <fullName evidence="2">DUF7223 domain-containing protein</fullName>
    </recommendedName>
</protein>
<sequence length="1039" mass="112255">MTFIRISTGMIGLCALVFSSLFVSSTPVVGNESKPCFGECNLAFNSPSASGILRISGAQPAVSDITFSAGWRILDCDSSQDAVEQDIRLACQDPSQGCAHVYQNGAEDTLVRLPVGCGPTRLAIVTREWTHDNQTLPEEFGLASPEGTQPVVKGMSLTMNFGKANTSRHGAVNLFLMGSSIPGVIDDLTIQLPVDTEASTLRSWVNESLHTLAQAHADLLGNFNKSTTGASPIDLNKTITLFEKNMTCPQRGTRPAFLGQLFVDLEPSVNGTVSYGVSAAGSIISPQLDEFGFFVDLNATIATALNVGASLTGTLSSGAIPLFSVGLPELSFPKILSIGPTFSVDAEATATIDTYFNLSVSVAYDVQNMQVLFTPGSHSQTGIILPRQEGGVMLSASPSVSSQGQLAAHLIPSIAFGIDAFGGKVQTTVSVNIDADITLNLSLSGTLEVPLTVPGQCRLRRPLVLTHDGCVDVSSGFSVNAEADADLFDIFKKGASVQLFEKDFDLYQLLAASGAFVYDLHAYTVGTASGSDLNHDCGGALAAEASKGEAVGVQGRHLYIAAGLTFVLSCYFLARHFYALQEVLTATVTPDPIPSIAAAEVVPVEASGLEVAETPPLPKGLPPLYSAYHDVELRLPQQDWTRTKPAPGEKFFFVAGHTRALGWGNAVQEHILNAYLAYKAGRSFVFGNFTWNDDGSLYSDYEGSGRIIPSQIPYSVLLRGPIVGESFTPGDDAPLAVSKDYFDHLCPKKVEFARQEVHANLTSPNSVAEITEKWASLLQNLDEPCVQSTLDSGPIYSHHDVWGVRTSLLDVWQDLKQSPFLTQFGWSPLVELAFDTNRDLFTASTEPYLSSTPFTSNAERYSPLPGLMVIHVRRGDYATHCRTLAMWSEDFVSVNAFPEMRDPFVVPPHEEWGNNTPENVEVYRRRCLPTIEEIVSKVAEVRAEPAARGVHRLYIMTNGDLEYIAELKDALHAAGDWEMISSSRDLVLSWEQKYVSHAVDLLVAQRAQVLLGNGFSTLTSNAVMMRLANGFPTDSTRFW</sequence>
<name>A0AAD7X6Q6_9APHY</name>
<keyword evidence="4" id="KW-1185">Reference proteome</keyword>
<evidence type="ECO:0000259" key="2">
    <source>
        <dbReference type="Pfam" id="PF23865"/>
    </source>
</evidence>
<dbReference type="Proteomes" id="UP001215151">
    <property type="component" value="Unassembled WGS sequence"/>
</dbReference>
<gene>
    <name evidence="3" type="ORF">ONZ51_g10420</name>
</gene>
<evidence type="ECO:0000313" key="3">
    <source>
        <dbReference type="EMBL" id="KAJ8463179.1"/>
    </source>
</evidence>
<dbReference type="AlphaFoldDB" id="A0AAD7X6Q6"/>
<evidence type="ECO:0000313" key="4">
    <source>
        <dbReference type="Proteomes" id="UP001215151"/>
    </source>
</evidence>
<evidence type="ECO:0000256" key="1">
    <source>
        <dbReference type="SAM" id="SignalP"/>
    </source>
</evidence>
<feature type="domain" description="DUF7223" evidence="2">
    <location>
        <begin position="296"/>
        <end position="401"/>
    </location>
</feature>
<comment type="caution">
    <text evidence="3">The sequence shown here is derived from an EMBL/GenBank/DDBJ whole genome shotgun (WGS) entry which is preliminary data.</text>
</comment>
<dbReference type="InterPro" id="IPR055647">
    <property type="entry name" value="DUF7223"/>
</dbReference>
<proteinExistence type="predicted"/>
<dbReference type="CDD" id="cd11296">
    <property type="entry name" value="O-FucT_like"/>
    <property type="match status" value="1"/>
</dbReference>
<dbReference type="Pfam" id="PF23865">
    <property type="entry name" value="DUF7223"/>
    <property type="match status" value="1"/>
</dbReference>
<feature type="signal peptide" evidence="1">
    <location>
        <begin position="1"/>
        <end position="25"/>
    </location>
</feature>
<reference evidence="3" key="1">
    <citation type="submission" date="2022-11" db="EMBL/GenBank/DDBJ databases">
        <title>Genome Sequence of Cubamyces cubensis.</title>
        <authorList>
            <person name="Buettner E."/>
        </authorList>
    </citation>
    <scope>NUCLEOTIDE SEQUENCE</scope>
    <source>
        <strain evidence="3">MPL-01</strain>
    </source>
</reference>
<dbReference type="EMBL" id="JAPEVG010000411">
    <property type="protein sequence ID" value="KAJ8463179.1"/>
    <property type="molecule type" value="Genomic_DNA"/>
</dbReference>
<dbReference type="Gene3D" id="3.40.50.11350">
    <property type="match status" value="1"/>
</dbReference>
<accession>A0AAD7X6Q6</accession>